<evidence type="ECO:0000259" key="7">
    <source>
        <dbReference type="Pfam" id="PF00884"/>
    </source>
</evidence>
<gene>
    <name evidence="8" type="ORF">OM944_07775</name>
</gene>
<sequence>MSALKPYLLSISVIAIIALAASSFAEKDNLLEKASKPNIIIILADDLGYGDPEVYNPDSKIPTPNINALAKGGIRFTDAHSPSAVCTPTRYGLLTGQYAWRTALENGVLLYWDKPLIPQNRQTIASMLKESGYNTAAIGKWHLGWLWSDTQGKYVNDTLSVMPHDQKIRQPLADKIDFTKAIGGGPTSLGFDYYFGDDVPNYAPYAYFENDKLLQIPNMIKPDSIFGNPGPMSSDWDLRAVMPTITEKAASYITEQASSENPFFLYFALTAPHTPIAPAGEFQGTTKIGPYGDYVHQVDYTVGQIVKRLEATGQLENTIIIFTSDNGSPQRDGTKMSGPVGSVKVSGHDPSKPFKGTKADIFEGGHRVPFIVSWPGTIKNEQVNSQLFGLNDLAATLASLTGNSQKTNEFEDSRDFSKVFLGKSKKPVREDLINHSANGSFAIRSGDWKLILAEGSGGWTKVTAAPGEKLPPIQLYNLKNDPHEDQNLQAEYPEMVKELTQKLEKYKSQGFSNPEFSK</sequence>
<proteinExistence type="inferred from homology"/>
<keyword evidence="9" id="KW-1185">Reference proteome</keyword>
<evidence type="ECO:0000256" key="5">
    <source>
        <dbReference type="SAM" id="MobiDB-lite"/>
    </source>
</evidence>
<dbReference type="CDD" id="cd16143">
    <property type="entry name" value="ARS_like"/>
    <property type="match status" value="1"/>
</dbReference>
<dbReference type="SUPFAM" id="SSF53649">
    <property type="entry name" value="Alkaline phosphatase-like"/>
    <property type="match status" value="1"/>
</dbReference>
<dbReference type="Gene3D" id="3.30.1120.10">
    <property type="match status" value="1"/>
</dbReference>
<dbReference type="PROSITE" id="PS00523">
    <property type="entry name" value="SULFATASE_1"/>
    <property type="match status" value="1"/>
</dbReference>
<evidence type="ECO:0000256" key="6">
    <source>
        <dbReference type="SAM" id="SignalP"/>
    </source>
</evidence>
<evidence type="ECO:0000256" key="1">
    <source>
        <dbReference type="ARBA" id="ARBA00008779"/>
    </source>
</evidence>
<protein>
    <submittedName>
        <fullName evidence="8">Arylsulfatase</fullName>
    </submittedName>
</protein>
<evidence type="ECO:0000256" key="4">
    <source>
        <dbReference type="ARBA" id="ARBA00022837"/>
    </source>
</evidence>
<accession>A0ABY6MN10</accession>
<dbReference type="PROSITE" id="PS00149">
    <property type="entry name" value="SULFATASE_2"/>
    <property type="match status" value="1"/>
</dbReference>
<name>A0ABY6MN10_9BACT</name>
<evidence type="ECO:0000313" key="8">
    <source>
        <dbReference type="EMBL" id="UZD24389.1"/>
    </source>
</evidence>
<organism evidence="8 9">
    <name type="scientific">Algoriphagus halophytocola</name>
    <dbReference type="NCBI Taxonomy" id="2991499"/>
    <lineage>
        <taxon>Bacteria</taxon>
        <taxon>Pseudomonadati</taxon>
        <taxon>Bacteroidota</taxon>
        <taxon>Cytophagia</taxon>
        <taxon>Cytophagales</taxon>
        <taxon>Cyclobacteriaceae</taxon>
        <taxon>Algoriphagus</taxon>
    </lineage>
</organism>
<keyword evidence="6" id="KW-0732">Signal</keyword>
<reference evidence="8" key="1">
    <citation type="submission" date="2022-10" db="EMBL/GenBank/DDBJ databases">
        <title>Algoriphagus sp. a novel bacteria isolate from halophytes salicornia europaea.</title>
        <authorList>
            <person name="Peng Y."/>
            <person name="Jiang L."/>
            <person name="Lee J."/>
        </authorList>
    </citation>
    <scope>NUCLEOTIDE SEQUENCE</scope>
    <source>
        <strain evidence="8">TR-M5</strain>
    </source>
</reference>
<dbReference type="RefSeq" id="WP_264811102.1">
    <property type="nucleotide sequence ID" value="NZ_CP110226.1"/>
</dbReference>
<dbReference type="InterPro" id="IPR024607">
    <property type="entry name" value="Sulfatase_CS"/>
</dbReference>
<evidence type="ECO:0000256" key="2">
    <source>
        <dbReference type="ARBA" id="ARBA00022723"/>
    </source>
</evidence>
<feature type="domain" description="Sulfatase N-terminal" evidence="7">
    <location>
        <begin position="37"/>
        <end position="402"/>
    </location>
</feature>
<feature type="chain" id="PRO_5047390867" evidence="6">
    <location>
        <begin position="21"/>
        <end position="518"/>
    </location>
</feature>
<keyword evidence="3" id="KW-0378">Hydrolase</keyword>
<dbReference type="InterPro" id="IPR050738">
    <property type="entry name" value="Sulfatase"/>
</dbReference>
<keyword evidence="2" id="KW-0479">Metal-binding</keyword>
<feature type="region of interest" description="Disordered" evidence="5">
    <location>
        <begin position="326"/>
        <end position="349"/>
    </location>
</feature>
<evidence type="ECO:0000256" key="3">
    <source>
        <dbReference type="ARBA" id="ARBA00022801"/>
    </source>
</evidence>
<dbReference type="PANTHER" id="PTHR42693:SF53">
    <property type="entry name" value="ENDO-4-O-SULFATASE"/>
    <property type="match status" value="1"/>
</dbReference>
<dbReference type="InterPro" id="IPR017850">
    <property type="entry name" value="Alkaline_phosphatase_core_sf"/>
</dbReference>
<feature type="signal peptide" evidence="6">
    <location>
        <begin position="1"/>
        <end position="20"/>
    </location>
</feature>
<dbReference type="PANTHER" id="PTHR42693">
    <property type="entry name" value="ARYLSULFATASE FAMILY MEMBER"/>
    <property type="match status" value="1"/>
</dbReference>
<evidence type="ECO:0000313" key="9">
    <source>
        <dbReference type="Proteomes" id="UP001163156"/>
    </source>
</evidence>
<keyword evidence="4" id="KW-0106">Calcium</keyword>
<comment type="similarity">
    <text evidence="1">Belongs to the sulfatase family.</text>
</comment>
<dbReference type="Proteomes" id="UP001163156">
    <property type="component" value="Chromosome"/>
</dbReference>
<dbReference type="Gene3D" id="3.40.720.10">
    <property type="entry name" value="Alkaline Phosphatase, subunit A"/>
    <property type="match status" value="1"/>
</dbReference>
<dbReference type="InterPro" id="IPR000917">
    <property type="entry name" value="Sulfatase_N"/>
</dbReference>
<dbReference type="EMBL" id="CP110226">
    <property type="protein sequence ID" value="UZD24389.1"/>
    <property type="molecule type" value="Genomic_DNA"/>
</dbReference>
<dbReference type="Pfam" id="PF00884">
    <property type="entry name" value="Sulfatase"/>
    <property type="match status" value="1"/>
</dbReference>